<sequence>MFVPRALRLKGVREKPRPKPAKAPSKAPAEGDQDDALVEAMQKTSTSSPTYQPEQIESKATKPGPRFTTKPVTPEYVGQLAAGIELIFTDYAHQEEERAKWLQDRYRTVDGEEKYIHLTAILEHPNISSLKPEASQVLLQQALHDHPSKILETSSNGYYIRRKPSTYPPKYLPHNSFQVTDNDGLSFWDQRTIYVEPHLRNICPTPAKVAHWLAEHGELRPKWLPIQAVHTLWNSCAFVVLSGSVMHEDVWGKWREAEKPENWKIMTKVEHTKRTAEYVALLETQNPRGMRKNKINESELPAIARPAVLPMATEIAPAAEQQPTKSKRKRRKPKKAGKPTVGKEADADDAEDARDEPSAKRRG</sequence>
<keyword evidence="3" id="KW-1185">Reference proteome</keyword>
<protein>
    <submittedName>
        <fullName evidence="2">Uncharacterized protein</fullName>
    </submittedName>
</protein>
<dbReference type="EMBL" id="CAJRGZ010000017">
    <property type="protein sequence ID" value="CAG5156584.1"/>
    <property type="molecule type" value="Genomic_DNA"/>
</dbReference>
<dbReference type="Proteomes" id="UP000676310">
    <property type="component" value="Unassembled WGS sequence"/>
</dbReference>
<proteinExistence type="predicted"/>
<name>A0A8J2I850_9PLEO</name>
<organism evidence="2 3">
    <name type="scientific">Alternaria atra</name>
    <dbReference type="NCBI Taxonomy" id="119953"/>
    <lineage>
        <taxon>Eukaryota</taxon>
        <taxon>Fungi</taxon>
        <taxon>Dikarya</taxon>
        <taxon>Ascomycota</taxon>
        <taxon>Pezizomycotina</taxon>
        <taxon>Dothideomycetes</taxon>
        <taxon>Pleosporomycetidae</taxon>
        <taxon>Pleosporales</taxon>
        <taxon>Pleosporineae</taxon>
        <taxon>Pleosporaceae</taxon>
        <taxon>Alternaria</taxon>
        <taxon>Alternaria sect. Ulocladioides</taxon>
    </lineage>
</organism>
<evidence type="ECO:0000313" key="2">
    <source>
        <dbReference type="EMBL" id="CAG5156584.1"/>
    </source>
</evidence>
<reference evidence="2" key="1">
    <citation type="submission" date="2021-05" db="EMBL/GenBank/DDBJ databases">
        <authorList>
            <person name="Stam R."/>
        </authorList>
    </citation>
    <scope>NUCLEOTIDE SEQUENCE</scope>
    <source>
        <strain evidence="2">CS162</strain>
    </source>
</reference>
<evidence type="ECO:0000256" key="1">
    <source>
        <dbReference type="SAM" id="MobiDB-lite"/>
    </source>
</evidence>
<accession>A0A8J2I850</accession>
<feature type="compositionally biased region" description="Polar residues" evidence="1">
    <location>
        <begin position="42"/>
        <end position="55"/>
    </location>
</feature>
<dbReference type="AlphaFoldDB" id="A0A8J2I850"/>
<feature type="region of interest" description="Disordered" evidence="1">
    <location>
        <begin position="1"/>
        <end position="72"/>
    </location>
</feature>
<comment type="caution">
    <text evidence="2">The sequence shown here is derived from an EMBL/GenBank/DDBJ whole genome shotgun (WGS) entry which is preliminary data.</text>
</comment>
<dbReference type="OrthoDB" id="439993at2759"/>
<feature type="compositionally biased region" description="Basic residues" evidence="1">
    <location>
        <begin position="325"/>
        <end position="337"/>
    </location>
</feature>
<feature type="region of interest" description="Disordered" evidence="1">
    <location>
        <begin position="313"/>
        <end position="363"/>
    </location>
</feature>
<gene>
    <name evidence="2" type="ORF">ALTATR162_LOCUS4381</name>
</gene>
<evidence type="ECO:0000313" key="3">
    <source>
        <dbReference type="Proteomes" id="UP000676310"/>
    </source>
</evidence>
<dbReference type="GeneID" id="67016042"/>
<dbReference type="RefSeq" id="XP_043167927.1">
    <property type="nucleotide sequence ID" value="XM_043311992.1"/>
</dbReference>